<dbReference type="EMBL" id="JAHLPM010000003">
    <property type="protein sequence ID" value="MBU5437300.1"/>
    <property type="molecule type" value="Genomic_DNA"/>
</dbReference>
<dbReference type="RefSeq" id="WP_216517277.1">
    <property type="nucleotide sequence ID" value="NZ_JAHLPM010000003.1"/>
</dbReference>
<feature type="transmembrane region" description="Helical" evidence="1">
    <location>
        <begin position="138"/>
        <end position="161"/>
    </location>
</feature>
<sequence length="171" mass="18528">MNYKNIEVKKTTIKLVYTSMLIAISLIGSLIKIQGSIALDSMAGFFSALFLGPAYGALVASIGHILTAFTSGFPLTLPIHIIITLQMGLFAYIFGVVYRKSNGILASIIAIILNGIGAVLILVPVTTWLKLPLHGWTFFYAMVGPLSLTSAVNVVLAYIIYKSIENKFSIR</sequence>
<feature type="transmembrane region" description="Helical" evidence="1">
    <location>
        <begin position="43"/>
        <end position="65"/>
    </location>
</feature>
<evidence type="ECO:0000313" key="3">
    <source>
        <dbReference type="Proteomes" id="UP000749471"/>
    </source>
</evidence>
<keyword evidence="1" id="KW-0472">Membrane</keyword>
<gene>
    <name evidence="2" type="ORF">KQI42_04725</name>
</gene>
<name>A0ABS6E320_9FIRM</name>
<protein>
    <submittedName>
        <fullName evidence="2">ECF transporter S component</fullName>
    </submittedName>
</protein>
<dbReference type="Proteomes" id="UP000749471">
    <property type="component" value="Unassembled WGS sequence"/>
</dbReference>
<dbReference type="InterPro" id="IPR024529">
    <property type="entry name" value="ECF_trnsprt_substrate-spec"/>
</dbReference>
<proteinExistence type="predicted"/>
<reference evidence="2 3" key="1">
    <citation type="submission" date="2021-06" db="EMBL/GenBank/DDBJ databases">
        <authorList>
            <person name="Sun Q."/>
            <person name="Li D."/>
        </authorList>
    </citation>
    <scope>NUCLEOTIDE SEQUENCE [LARGE SCALE GENOMIC DNA]</scope>
    <source>
        <strain evidence="2 3">MSJ-40</strain>
    </source>
</reference>
<feature type="transmembrane region" description="Helical" evidence="1">
    <location>
        <begin position="12"/>
        <end position="31"/>
    </location>
</feature>
<feature type="transmembrane region" description="Helical" evidence="1">
    <location>
        <begin position="77"/>
        <end position="97"/>
    </location>
</feature>
<keyword evidence="3" id="KW-1185">Reference proteome</keyword>
<keyword evidence="1" id="KW-1133">Transmembrane helix</keyword>
<dbReference type="Pfam" id="PF12822">
    <property type="entry name" value="ECF_trnsprt"/>
    <property type="match status" value="1"/>
</dbReference>
<accession>A0ABS6E320</accession>
<evidence type="ECO:0000256" key="1">
    <source>
        <dbReference type="SAM" id="Phobius"/>
    </source>
</evidence>
<feature type="transmembrane region" description="Helical" evidence="1">
    <location>
        <begin position="104"/>
        <end position="126"/>
    </location>
</feature>
<keyword evidence="1" id="KW-0812">Transmembrane</keyword>
<comment type="caution">
    <text evidence="2">The sequence shown here is derived from an EMBL/GenBank/DDBJ whole genome shotgun (WGS) entry which is preliminary data.</text>
</comment>
<evidence type="ECO:0000313" key="2">
    <source>
        <dbReference type="EMBL" id="MBU5437300.1"/>
    </source>
</evidence>
<organism evidence="2 3">
    <name type="scientific">Tissierella simiarum</name>
    <dbReference type="NCBI Taxonomy" id="2841534"/>
    <lineage>
        <taxon>Bacteria</taxon>
        <taxon>Bacillati</taxon>
        <taxon>Bacillota</taxon>
        <taxon>Tissierellia</taxon>
        <taxon>Tissierellales</taxon>
        <taxon>Tissierellaceae</taxon>
        <taxon>Tissierella</taxon>
    </lineage>
</organism>